<dbReference type="GO" id="GO:0019748">
    <property type="term" value="P:secondary metabolic process"/>
    <property type="evidence" value="ECO:0007669"/>
    <property type="project" value="TreeGrafter"/>
</dbReference>
<evidence type="ECO:0000256" key="2">
    <source>
        <dbReference type="ARBA" id="ARBA00023239"/>
    </source>
</evidence>
<organism evidence="5 6">
    <name type="scientific">Exophiala aquamarina CBS 119918</name>
    <dbReference type="NCBI Taxonomy" id="1182545"/>
    <lineage>
        <taxon>Eukaryota</taxon>
        <taxon>Fungi</taxon>
        <taxon>Dikarya</taxon>
        <taxon>Ascomycota</taxon>
        <taxon>Pezizomycotina</taxon>
        <taxon>Eurotiomycetes</taxon>
        <taxon>Chaetothyriomycetidae</taxon>
        <taxon>Chaetothyriales</taxon>
        <taxon>Herpotrichiellaceae</taxon>
        <taxon>Exophiala</taxon>
    </lineage>
</organism>
<accession>A0A072PW80</accession>
<keyword evidence="2 3" id="KW-0456">Lyase</keyword>
<dbReference type="RefSeq" id="XP_013266223.1">
    <property type="nucleotide sequence ID" value="XM_013410769.1"/>
</dbReference>
<proteinExistence type="inferred from homology"/>
<dbReference type="STRING" id="1182545.A0A072PW80"/>
<comment type="caution">
    <text evidence="5">The sequence shown here is derived from an EMBL/GenBank/DDBJ whole genome shotgun (WGS) entry which is preliminary data.</text>
</comment>
<dbReference type="InterPro" id="IPR032466">
    <property type="entry name" value="Metal_Hydrolase"/>
</dbReference>
<evidence type="ECO:0000256" key="1">
    <source>
        <dbReference type="ARBA" id="ARBA00022793"/>
    </source>
</evidence>
<dbReference type="Gene3D" id="3.20.20.140">
    <property type="entry name" value="Metal-dependent hydrolases"/>
    <property type="match status" value="1"/>
</dbReference>
<dbReference type="PANTHER" id="PTHR21240:SF31">
    <property type="entry name" value="AMIDOHYDROLASE FAMILY PROTEIN (AFU_ORTHOLOGUE AFUA_7G05840)"/>
    <property type="match status" value="1"/>
</dbReference>
<dbReference type="AlphaFoldDB" id="A0A072PW80"/>
<protein>
    <recommendedName>
        <fullName evidence="4">Amidohydrolase-related domain-containing protein</fullName>
    </recommendedName>
</protein>
<dbReference type="Pfam" id="PF04909">
    <property type="entry name" value="Amidohydro_2"/>
    <property type="match status" value="1"/>
</dbReference>
<reference evidence="5 6" key="1">
    <citation type="submission" date="2013-03" db="EMBL/GenBank/DDBJ databases">
        <title>The Genome Sequence of Exophiala aquamarina CBS 119918.</title>
        <authorList>
            <consortium name="The Broad Institute Genomics Platform"/>
            <person name="Cuomo C."/>
            <person name="de Hoog S."/>
            <person name="Gorbushina A."/>
            <person name="Walker B."/>
            <person name="Young S.K."/>
            <person name="Zeng Q."/>
            <person name="Gargeya S."/>
            <person name="Fitzgerald M."/>
            <person name="Haas B."/>
            <person name="Abouelleil A."/>
            <person name="Allen A.W."/>
            <person name="Alvarado L."/>
            <person name="Arachchi H.M."/>
            <person name="Berlin A.M."/>
            <person name="Chapman S.B."/>
            <person name="Gainer-Dewar J."/>
            <person name="Goldberg J."/>
            <person name="Griggs A."/>
            <person name="Gujja S."/>
            <person name="Hansen M."/>
            <person name="Howarth C."/>
            <person name="Imamovic A."/>
            <person name="Ireland A."/>
            <person name="Larimer J."/>
            <person name="McCowan C."/>
            <person name="Murphy C."/>
            <person name="Pearson M."/>
            <person name="Poon T.W."/>
            <person name="Priest M."/>
            <person name="Roberts A."/>
            <person name="Saif S."/>
            <person name="Shea T."/>
            <person name="Sisk P."/>
            <person name="Sykes S."/>
            <person name="Wortman J."/>
            <person name="Nusbaum C."/>
            <person name="Birren B."/>
        </authorList>
    </citation>
    <scope>NUCLEOTIDE SEQUENCE [LARGE SCALE GENOMIC DNA]</scope>
    <source>
        <strain evidence="5 6">CBS 119918</strain>
    </source>
</reference>
<evidence type="ECO:0000313" key="6">
    <source>
        <dbReference type="Proteomes" id="UP000027920"/>
    </source>
</evidence>
<dbReference type="OrthoDB" id="432010at2759"/>
<dbReference type="VEuPathDB" id="FungiDB:A1O9_01611"/>
<name>A0A072PW80_9EURO</name>
<evidence type="ECO:0000256" key="3">
    <source>
        <dbReference type="RuleBase" id="RU366045"/>
    </source>
</evidence>
<dbReference type="HOGENOM" id="CLU_039329_5_2_1"/>
<comment type="similarity">
    <text evidence="3">Belongs to the metallo-dependent hydrolases superfamily.</text>
</comment>
<keyword evidence="6" id="KW-1185">Reference proteome</keyword>
<keyword evidence="1 3" id="KW-0210">Decarboxylase</keyword>
<evidence type="ECO:0000313" key="5">
    <source>
        <dbReference type="EMBL" id="KEF63633.1"/>
    </source>
</evidence>
<dbReference type="InterPro" id="IPR006680">
    <property type="entry name" value="Amidohydro-rel"/>
</dbReference>
<dbReference type="PANTHER" id="PTHR21240">
    <property type="entry name" value="2-AMINO-3-CARBOXYLMUCONATE-6-SEMIALDEHYDE DECARBOXYLASE"/>
    <property type="match status" value="1"/>
</dbReference>
<dbReference type="GeneID" id="25276557"/>
<dbReference type="EMBL" id="AMGV01000001">
    <property type="protein sequence ID" value="KEF63633.1"/>
    <property type="molecule type" value="Genomic_DNA"/>
</dbReference>
<dbReference type="InterPro" id="IPR032465">
    <property type="entry name" value="ACMSD"/>
</dbReference>
<dbReference type="GO" id="GO:0016787">
    <property type="term" value="F:hydrolase activity"/>
    <property type="evidence" value="ECO:0007669"/>
    <property type="project" value="InterPro"/>
</dbReference>
<dbReference type="GO" id="GO:0016831">
    <property type="term" value="F:carboxy-lyase activity"/>
    <property type="evidence" value="ECO:0007669"/>
    <property type="project" value="UniProtKB-KW"/>
</dbReference>
<feature type="domain" description="Amidohydrolase-related" evidence="4">
    <location>
        <begin position="47"/>
        <end position="342"/>
    </location>
</feature>
<dbReference type="Proteomes" id="UP000027920">
    <property type="component" value="Unassembled WGS sequence"/>
</dbReference>
<evidence type="ECO:0000259" key="4">
    <source>
        <dbReference type="Pfam" id="PF04909"/>
    </source>
</evidence>
<dbReference type="GO" id="GO:0005829">
    <property type="term" value="C:cytosol"/>
    <property type="evidence" value="ECO:0007669"/>
    <property type="project" value="TreeGrafter"/>
</dbReference>
<sequence>MRGVVAVEEATIDPGSVSTIGETIKCLIPGLVDIDAASASHAKRLLDLHEDRLRIMDEQGVEYMLLAHTSPGCQGQTDPQTAQEMATRSNNWLSEQVKTNPARFGALAALNMHDPLQAAAELRRAVQEKGFFGGLVNDYQSVGADGAGRVYYDTKDYDSFWKVVEELDVPIYFHPRYPPPPDLAPEAPQYGKRGHLLGAGVQFHLDLSWHVYAICSGGVFDRFPRVQIVVGHLGENIPFNLHRADHWLNMPHKQSSRPCKHDYTYYFKHNVHITTSGNFFTQGLKLCVDLLGSDRVQFAIDTPYEKTEEGMEWWRSVTFDGPDGEKVQDDIARGNAIRVFKLPLEP</sequence>
<dbReference type="SUPFAM" id="SSF51556">
    <property type="entry name" value="Metallo-dependent hydrolases"/>
    <property type="match status" value="1"/>
</dbReference>
<gene>
    <name evidence="5" type="ORF">A1O9_01611</name>
</gene>